<keyword evidence="3" id="KW-1185">Reference proteome</keyword>
<sequence length="229" mass="26700">MSKAKQFWEFAIRSMRRRLGIEITGRLFLANPVKSIQGSLKYRHYLSKKALPKVSLEKIFLSRPLFIGAYCQKPPDCPTRRFSHQCLFAESLTTHCSCKDCELKQMAELAMSLKCPFYIMTTALDVLLDVFLREKFPFFLVMICNYAKEFFILPALVFDMKGYFLSLGKGGCRNYQEFLSADKGHKPNQTFLSPIAHRTFMKLRNQIMINPSHYQKFILKENFYIPPDS</sequence>
<evidence type="ECO:0000313" key="2">
    <source>
        <dbReference type="EMBL" id="HEC68558.1"/>
    </source>
</evidence>
<name>A0A7C1W2L4_DESA2</name>
<reference evidence="2" key="2">
    <citation type="journal article" date="2020" name="mSystems">
        <title>Genome- and Community-Level Interaction Insights into Carbon Utilization and Element Cycling Functions of Hydrothermarchaeota in Hydrothermal Sediment.</title>
        <authorList>
            <person name="Zhou Z."/>
            <person name="Liu Y."/>
            <person name="Xu W."/>
            <person name="Pan J."/>
            <person name="Luo Z.H."/>
            <person name="Li M."/>
        </authorList>
    </citation>
    <scope>NUCLEOTIDE SEQUENCE [LARGE SCALE GENOMIC DNA]</scope>
    <source>
        <strain evidence="2">HyVt-389</strain>
    </source>
</reference>
<organism evidence="2">
    <name type="scientific">Desulfofervidus auxilii</name>
    <dbReference type="NCBI Taxonomy" id="1621989"/>
    <lineage>
        <taxon>Bacteria</taxon>
        <taxon>Pseudomonadati</taxon>
        <taxon>Thermodesulfobacteriota</taxon>
        <taxon>Candidatus Desulfofervidia</taxon>
        <taxon>Candidatus Desulfofervidales</taxon>
        <taxon>Candidatus Desulfofervidaceae</taxon>
        <taxon>Candidatus Desulfofervidus</taxon>
    </lineage>
</organism>
<reference evidence="1 3" key="1">
    <citation type="submission" date="2015-10" db="EMBL/GenBank/DDBJ databases">
        <title>Candidatus Desulfofervidus auxilii, a hydrogenotrophic sulfate-reducing bacterium involved in the thermophilic anaerobic oxidation of methane.</title>
        <authorList>
            <person name="Krukenberg V."/>
            <person name="Richter M."/>
            <person name="Wegener G."/>
        </authorList>
    </citation>
    <scope>NUCLEOTIDE SEQUENCE [LARGE SCALE GENOMIC DNA]</scope>
    <source>
        <strain evidence="1 3">HS1</strain>
    </source>
</reference>
<dbReference type="EMBL" id="DRIH01000258">
    <property type="protein sequence ID" value="HEC68558.1"/>
    <property type="molecule type" value="Genomic_DNA"/>
</dbReference>
<protein>
    <recommendedName>
        <fullName evidence="4">DUF116 domain-containing protein</fullName>
    </recommendedName>
</protein>
<dbReference type="RefSeq" id="WP_066060708.1">
    <property type="nucleotide sequence ID" value="NZ_CP013015.1"/>
</dbReference>
<dbReference type="Proteomes" id="UP000885738">
    <property type="component" value="Unassembled WGS sequence"/>
</dbReference>
<proteinExistence type="predicted"/>
<dbReference type="OrthoDB" id="20292at2"/>
<dbReference type="AlphaFoldDB" id="A0A7C1W2L4"/>
<evidence type="ECO:0000313" key="3">
    <source>
        <dbReference type="Proteomes" id="UP000070560"/>
    </source>
</evidence>
<dbReference type="KEGG" id="daw:HS1_000559"/>
<gene>
    <name evidence="2" type="ORF">ENI35_07130</name>
    <name evidence="1" type="ORF">HS1_000559</name>
</gene>
<dbReference type="Proteomes" id="UP000070560">
    <property type="component" value="Chromosome"/>
</dbReference>
<evidence type="ECO:0008006" key="4">
    <source>
        <dbReference type="Google" id="ProtNLM"/>
    </source>
</evidence>
<evidence type="ECO:0000313" key="1">
    <source>
        <dbReference type="EMBL" id="AMM40365.1"/>
    </source>
</evidence>
<accession>A0A7C1W2L4</accession>
<dbReference type="EMBL" id="CP013015">
    <property type="protein sequence ID" value="AMM40365.1"/>
    <property type="molecule type" value="Genomic_DNA"/>
</dbReference>